<dbReference type="Pfam" id="PF13385">
    <property type="entry name" value="Laminin_G_3"/>
    <property type="match status" value="1"/>
</dbReference>
<dbReference type="Gene3D" id="2.60.120.200">
    <property type="match status" value="1"/>
</dbReference>
<dbReference type="InterPro" id="IPR036909">
    <property type="entry name" value="Cyt_c-like_dom_sf"/>
</dbReference>
<dbReference type="GO" id="GO:0009055">
    <property type="term" value="F:electron transfer activity"/>
    <property type="evidence" value="ECO:0007669"/>
    <property type="project" value="InterPro"/>
</dbReference>
<keyword evidence="5" id="KW-1185">Reference proteome</keyword>
<dbReference type="InterPro" id="IPR011429">
    <property type="entry name" value="Cyt_c_Planctomycete-type"/>
</dbReference>
<feature type="domain" description="Cytochrome C Planctomycete-type" evidence="3">
    <location>
        <begin position="52"/>
        <end position="94"/>
    </location>
</feature>
<dbReference type="Pfam" id="PF07587">
    <property type="entry name" value="PSD1"/>
    <property type="match status" value="1"/>
</dbReference>
<dbReference type="SUPFAM" id="SSF46626">
    <property type="entry name" value="Cytochrome c"/>
    <property type="match status" value="1"/>
</dbReference>
<name>A0A1H9JZK6_9BACT</name>
<evidence type="ECO:0000259" key="3">
    <source>
        <dbReference type="Pfam" id="PF07635"/>
    </source>
</evidence>
<dbReference type="PROSITE" id="PS51257">
    <property type="entry name" value="PROKAR_LIPOPROTEIN"/>
    <property type="match status" value="1"/>
</dbReference>
<dbReference type="Proteomes" id="UP000199021">
    <property type="component" value="Unassembled WGS sequence"/>
</dbReference>
<dbReference type="GO" id="GO:0004553">
    <property type="term" value="F:hydrolase activity, hydrolyzing O-glycosyl compounds"/>
    <property type="evidence" value="ECO:0007669"/>
    <property type="project" value="UniProtKB-ARBA"/>
</dbReference>
<dbReference type="InterPro" id="IPR011444">
    <property type="entry name" value="DUF1549"/>
</dbReference>
<dbReference type="EMBL" id="FOFB01000019">
    <property type="protein sequence ID" value="SEQ92411.1"/>
    <property type="molecule type" value="Genomic_DNA"/>
</dbReference>
<organism evidence="4 5">
    <name type="scientific">Neolewinella agarilytica</name>
    <dbReference type="NCBI Taxonomy" id="478744"/>
    <lineage>
        <taxon>Bacteria</taxon>
        <taxon>Pseudomonadati</taxon>
        <taxon>Bacteroidota</taxon>
        <taxon>Saprospiria</taxon>
        <taxon>Saprospirales</taxon>
        <taxon>Lewinellaceae</taxon>
        <taxon>Neolewinella</taxon>
    </lineage>
</organism>
<dbReference type="STRING" id="478744.SAMN05444359_11921"/>
<dbReference type="RefSeq" id="WP_175489426.1">
    <property type="nucleotide sequence ID" value="NZ_FOFB01000019.1"/>
</dbReference>
<reference evidence="5" key="1">
    <citation type="submission" date="2016-10" db="EMBL/GenBank/DDBJ databases">
        <authorList>
            <person name="Varghese N."/>
            <person name="Submissions S."/>
        </authorList>
    </citation>
    <scope>NUCLEOTIDE SEQUENCE [LARGE SCALE GENOMIC DNA]</scope>
    <source>
        <strain evidence="5">DSM 24740</strain>
    </source>
</reference>
<evidence type="ECO:0000313" key="5">
    <source>
        <dbReference type="Proteomes" id="UP000199021"/>
    </source>
</evidence>
<proteinExistence type="predicted"/>
<dbReference type="InterPro" id="IPR013320">
    <property type="entry name" value="ConA-like_dom_sf"/>
</dbReference>
<dbReference type="AlphaFoldDB" id="A0A1H9JZK6"/>
<dbReference type="InParanoid" id="A0A1H9JZK6"/>
<dbReference type="InterPro" id="IPR022655">
    <property type="entry name" value="DUF1553"/>
</dbReference>
<feature type="domain" description="DUF1553" evidence="2">
    <location>
        <begin position="751"/>
        <end position="1003"/>
    </location>
</feature>
<dbReference type="PANTHER" id="PTHR35889:SF3">
    <property type="entry name" value="F-BOX DOMAIN-CONTAINING PROTEIN"/>
    <property type="match status" value="1"/>
</dbReference>
<evidence type="ECO:0000259" key="2">
    <source>
        <dbReference type="Pfam" id="PF07587"/>
    </source>
</evidence>
<dbReference type="SUPFAM" id="SSF49899">
    <property type="entry name" value="Concanavalin A-like lectins/glucanases"/>
    <property type="match status" value="1"/>
</dbReference>
<accession>A0A1H9JZK6</accession>
<dbReference type="GO" id="GO:0005975">
    <property type="term" value="P:carbohydrate metabolic process"/>
    <property type="evidence" value="ECO:0007669"/>
    <property type="project" value="UniProtKB-ARBA"/>
</dbReference>
<protein>
    <submittedName>
        <fullName evidence="4">Planctomycete cytochrome C</fullName>
    </submittedName>
</protein>
<dbReference type="Pfam" id="PF07583">
    <property type="entry name" value="PSCyt2"/>
    <property type="match status" value="1"/>
</dbReference>
<feature type="domain" description="DUF1549" evidence="1">
    <location>
        <begin position="147"/>
        <end position="352"/>
    </location>
</feature>
<dbReference type="PANTHER" id="PTHR35889">
    <property type="entry name" value="CYCLOINULO-OLIGOSACCHARIDE FRUCTANOTRANSFERASE-RELATED"/>
    <property type="match status" value="1"/>
</dbReference>
<sequence length="1059" mass="118865">MRFLLTTAIVSFTLLFYGCGPGLPEGVSVAYDELPEELDFNIHVKPVLSDKCFLCHGPDEAKRDAGLRLDEPGHASGKDILARILSDDPDFVMPAASAKIPLSEYEKAVIAKWIDQGMPYADHWAFSPPSRPTPPQVAEAEWNETAIDQFVRRKQSEKKFGFAPEADRDLLLRRVSFDLTGLPPTPEEIAAFVNDNSPDAYEKQVDRLLASPQYGERMAVQWMDLARYADTHGYTVDRYRDMSPWRDWVIKSFNENMPYDQFVTWQLAGDLLPDASREQILATGFNRLHPQNLEGGIIEEEFRSAYVADRADVLGTGIMGLTLSCAKCHDHKFDPISQRNYYEIYSYFNNVDEAGLIPWDGATPSPRLDLPTPRQDSIITFLKQLEKKTEGTIAGITADEQSDAQNWIERKAYQRLGQPIGKVAHYALDDTQLKNSVRPGQKGRMDRKFSNNEVPVLTKGRTGKGLALDGDAWLDLKPVGVFSRHEPFSIGLDIKIPAELQTGFIFHKGQGTRLHGERGYHLYLDSTGLQLLMAHVNPGNSIVEFAEIDLPREEWIQLMITYDGSSSAAGYRLYFNGRELDTEVKNDDLTRDIIFNEMRDAIYKDAIEPGLQIGARWRGRGIKGAAIDNVMVYDRQLSSVEVQQLGDPAGLATTLAKAPGQLSVTEREDLTDYYLATQSKNYTKGLKELYAVRQKLVDSLEGVQEIMVMKEMDKPRQSHILDRGLYDSPTDPVQSQTLNWLMPPLKDAPANRLGLAKWLFQPGHPLTARVAINRYWQQFFGRGLVKTAADFGNQGELPTHPELLDWLAIEYENNGWDTKALQKLIVMSRAYRQSSKPISEEQRLADVDNVWLARGPSGRLEAEMIRDNALAASGLLAAKIGGKSVKPYQPEGLWKMNNATYVQDEGDALYRRSLYVFWKRTVPHPTLGTFDVPNRNECTVSRQETNTPLQALVLMNDPAFVEAARVLGAQITESTDKGKAITKIFTHLSGRPPVEEEVSLLQQIRENERLAFSENPAKADGWLTAGFSRVNPELDRVEVATDAVLASVIINSDAVITKR</sequence>
<dbReference type="GO" id="GO:0020037">
    <property type="term" value="F:heme binding"/>
    <property type="evidence" value="ECO:0007669"/>
    <property type="project" value="InterPro"/>
</dbReference>
<gene>
    <name evidence="4" type="ORF">SAMN05444359_11921</name>
</gene>
<dbReference type="Pfam" id="PF07635">
    <property type="entry name" value="PSCyt1"/>
    <property type="match status" value="1"/>
</dbReference>
<evidence type="ECO:0000259" key="1">
    <source>
        <dbReference type="Pfam" id="PF07583"/>
    </source>
</evidence>
<evidence type="ECO:0000313" key="4">
    <source>
        <dbReference type="EMBL" id="SEQ92411.1"/>
    </source>
</evidence>